<feature type="region of interest" description="Disordered" evidence="1">
    <location>
        <begin position="1"/>
        <end position="38"/>
    </location>
</feature>
<reference evidence="3" key="2">
    <citation type="submission" date="2020-10" db="UniProtKB">
        <authorList>
            <consortium name="WormBaseParasite"/>
        </authorList>
    </citation>
    <scope>IDENTIFICATION</scope>
</reference>
<dbReference type="GO" id="GO:0046983">
    <property type="term" value="F:protein dimerization activity"/>
    <property type="evidence" value="ECO:0007669"/>
    <property type="project" value="InterPro"/>
</dbReference>
<proteinExistence type="predicted"/>
<evidence type="ECO:0000313" key="3">
    <source>
        <dbReference type="WBParaSite" id="Pan_g7459.t1"/>
    </source>
</evidence>
<keyword evidence="2" id="KW-1185">Reference proteome</keyword>
<dbReference type="Proteomes" id="UP000492821">
    <property type="component" value="Unassembled WGS sequence"/>
</dbReference>
<dbReference type="WBParaSite" id="Pan_g7459.t1">
    <property type="protein sequence ID" value="Pan_g7459.t1"/>
    <property type="gene ID" value="Pan_g7459"/>
</dbReference>
<accession>A0A7E5A0K8</accession>
<protein>
    <submittedName>
        <fullName evidence="3">BHLH domain-containing protein</fullName>
    </submittedName>
</protein>
<evidence type="ECO:0000256" key="1">
    <source>
        <dbReference type="SAM" id="MobiDB-lite"/>
    </source>
</evidence>
<dbReference type="InterPro" id="IPR036638">
    <property type="entry name" value="HLH_DNA-bd_sf"/>
</dbReference>
<dbReference type="SUPFAM" id="SSF47459">
    <property type="entry name" value="HLH, helix-loop-helix DNA-binding domain"/>
    <property type="match status" value="1"/>
</dbReference>
<reference evidence="2" key="1">
    <citation type="journal article" date="2013" name="Genetics">
        <title>The draft genome and transcriptome of Panagrellus redivivus are shaped by the harsh demands of a free-living lifestyle.</title>
        <authorList>
            <person name="Srinivasan J."/>
            <person name="Dillman A.R."/>
            <person name="Macchietto M.G."/>
            <person name="Heikkinen L."/>
            <person name="Lakso M."/>
            <person name="Fracchia K.M."/>
            <person name="Antoshechkin I."/>
            <person name="Mortazavi A."/>
            <person name="Wong G."/>
            <person name="Sternberg P.W."/>
        </authorList>
    </citation>
    <scope>NUCLEOTIDE SEQUENCE [LARGE SCALE GENOMIC DNA]</scope>
    <source>
        <strain evidence="2">MT8872</strain>
    </source>
</reference>
<evidence type="ECO:0000313" key="2">
    <source>
        <dbReference type="Proteomes" id="UP000492821"/>
    </source>
</evidence>
<organism evidence="2 3">
    <name type="scientific">Panagrellus redivivus</name>
    <name type="common">Microworm</name>
    <dbReference type="NCBI Taxonomy" id="6233"/>
    <lineage>
        <taxon>Eukaryota</taxon>
        <taxon>Metazoa</taxon>
        <taxon>Ecdysozoa</taxon>
        <taxon>Nematoda</taxon>
        <taxon>Chromadorea</taxon>
        <taxon>Rhabditida</taxon>
        <taxon>Tylenchina</taxon>
        <taxon>Panagrolaimomorpha</taxon>
        <taxon>Panagrolaimoidea</taxon>
        <taxon>Panagrolaimidae</taxon>
        <taxon>Panagrellus</taxon>
    </lineage>
</organism>
<dbReference type="AlphaFoldDB" id="A0A7E5A0K8"/>
<sequence length="109" mass="12147">MKSGNSSSSASSPSMSPVAVRKTQRKSKKQRQENQMDTLRKMVGCSDAVTDLELLEKVMEYINRLRDVLDENNEDNAERPAEITGVHSMFHRLSISPLKDANAHSASRA</sequence>
<name>A0A7E5A0K8_PANRE</name>
<feature type="compositionally biased region" description="Low complexity" evidence="1">
    <location>
        <begin position="1"/>
        <end position="16"/>
    </location>
</feature>